<dbReference type="EMBL" id="WNLP01000004">
    <property type="protein sequence ID" value="MUH59717.1"/>
    <property type="molecule type" value="Genomic_DNA"/>
</dbReference>
<dbReference type="AlphaFoldDB" id="A0A7K1J4Z8"/>
<dbReference type="GO" id="GO:0005524">
    <property type="term" value="F:ATP binding"/>
    <property type="evidence" value="ECO:0007669"/>
    <property type="project" value="TreeGrafter"/>
</dbReference>
<dbReference type="GO" id="GO:0010498">
    <property type="term" value="P:proteasomal protein catabolic process"/>
    <property type="evidence" value="ECO:0007669"/>
    <property type="project" value="InterPro"/>
</dbReference>
<dbReference type="GO" id="GO:0019941">
    <property type="term" value="P:modification-dependent protein catabolic process"/>
    <property type="evidence" value="ECO:0007669"/>
    <property type="project" value="InterPro"/>
</dbReference>
<keyword evidence="2" id="KW-1185">Reference proteome</keyword>
<dbReference type="Pfam" id="PF03136">
    <property type="entry name" value="Pup_ligase"/>
    <property type="match status" value="1"/>
</dbReference>
<gene>
    <name evidence="1" type="ORF">GSD1FS_1058</name>
</gene>
<dbReference type="InterPro" id="IPR004347">
    <property type="entry name" value="Pup_ligase/deamidase"/>
</dbReference>
<dbReference type="PANTHER" id="PTHR42307">
    <property type="entry name" value="PUP DEAMIDASE/DEPUPYLASE"/>
    <property type="match status" value="1"/>
</dbReference>
<evidence type="ECO:0000313" key="2">
    <source>
        <dbReference type="Proteomes" id="UP000487882"/>
    </source>
</evidence>
<comment type="caution">
    <text evidence="1">The sequence shown here is derived from an EMBL/GenBank/DDBJ whole genome shotgun (WGS) entry which is preliminary data.</text>
</comment>
<proteinExistence type="predicted"/>
<dbReference type="PANTHER" id="PTHR42307:SF3">
    <property type="entry name" value="PUP--PROTEIN LIGASE"/>
    <property type="match status" value="1"/>
</dbReference>
<dbReference type="RefSeq" id="WP_155588669.1">
    <property type="nucleotide sequence ID" value="NZ_WNLP01000004.1"/>
</dbReference>
<protein>
    <submittedName>
        <fullName evidence="1">Proteasome-associated protein</fullName>
    </submittedName>
</protein>
<reference evidence="1 2" key="1">
    <citation type="submission" date="2019-09" db="EMBL/GenBank/DDBJ databases">
        <title>Bifidobacterium canis sp. nov., isolated from the digestive tract of German Shepherd dog puppy.</title>
        <authorList>
            <person name="Bunesova V."/>
        </authorList>
    </citation>
    <scope>NUCLEOTIDE SEQUENCE [LARGE SCALE GENOMIC DNA]</scope>
    <source>
        <strain evidence="1 2">GSD1FS</strain>
    </source>
</reference>
<sequence>MPQLHDSGSRLDAQAQPSMHHDDFARIFGLETEYGVSVTGVYTPVDAGQVAMTMFQPVVRQARSTNTYLDNGARLYLDVGAHPEYATAEAICPFDALTNDLAGERIMRTMALDAQKRLRNNPATSNATIHLYKNNADSAGHSFGCHENYLVRRFIGIDAIEHILLPFLITRQIYTGAGRFDGERLLITQRASFVDETVSSATTRSRPMVNTRDEPHANPEEFRRLHVIIGDSNRSQWAILMKCATTHLVLCAMEDAARHNTLSELSAMALADPIAANHAVNEHGAYANIALANGKTLSALEIQRWFLDHANEFLSTHATAVELTLRTDPLCSPAWIAEQWEWALDMLGDNNIEALSHVVDWAAKRMFFTRLEERGSVAPARLQQLDMDYHDVANGKLYNSLCSHGYMRTFATDQQISTATHTPPAHTRAQLRGAFVREAKAANARYDCDWTQLRLLQPVRMEATMLDPFSDVPNEQVTHIMDYLEHLSGHDSVDMPV</sequence>
<dbReference type="GO" id="GO:0000502">
    <property type="term" value="C:proteasome complex"/>
    <property type="evidence" value="ECO:0007669"/>
    <property type="project" value="UniProtKB-KW"/>
</dbReference>
<name>A0A7K1J4Z8_9BIFI</name>
<dbReference type="GO" id="GO:0070490">
    <property type="term" value="P:protein pupylation"/>
    <property type="evidence" value="ECO:0007669"/>
    <property type="project" value="TreeGrafter"/>
</dbReference>
<accession>A0A7K1J4Z8</accession>
<dbReference type="Proteomes" id="UP000487882">
    <property type="component" value="Unassembled WGS sequence"/>
</dbReference>
<keyword evidence="1" id="KW-0647">Proteasome</keyword>
<organism evidence="1 2">
    <name type="scientific">Bifidobacterium canis</name>
    <dbReference type="NCBI Taxonomy" id="2610880"/>
    <lineage>
        <taxon>Bacteria</taxon>
        <taxon>Bacillati</taxon>
        <taxon>Actinomycetota</taxon>
        <taxon>Actinomycetes</taxon>
        <taxon>Bifidobacteriales</taxon>
        <taxon>Bifidobacteriaceae</taxon>
        <taxon>Bifidobacterium</taxon>
    </lineage>
</organism>
<evidence type="ECO:0000313" key="1">
    <source>
        <dbReference type="EMBL" id="MUH59717.1"/>
    </source>
</evidence>